<evidence type="ECO:0000313" key="1">
    <source>
        <dbReference type="EMBL" id="KAK0647420.1"/>
    </source>
</evidence>
<protein>
    <submittedName>
        <fullName evidence="1">Uncharacterized protein</fullName>
    </submittedName>
</protein>
<dbReference type="EMBL" id="JAUJDW010000050">
    <property type="protein sequence ID" value="KAK0647420.1"/>
    <property type="molecule type" value="Genomic_DNA"/>
</dbReference>
<comment type="caution">
    <text evidence="1">The sequence shown here is derived from an EMBL/GenBank/DDBJ whole genome shotgun (WGS) entry which is preliminary data.</text>
</comment>
<reference evidence="1" key="1">
    <citation type="submission" date="2023-06" db="EMBL/GenBank/DDBJ databases">
        <title>Multi-omics analyses reveal the molecular pathogenesis toolkit of Lasiodiplodia hormozganensis, a cross-kingdom pathogen.</title>
        <authorList>
            <person name="Felix C."/>
            <person name="Meneses R."/>
            <person name="Goncalves M.F.M."/>
            <person name="Tilleman L."/>
            <person name="Duarte A.S."/>
            <person name="Jorrin-Novo J.V."/>
            <person name="Van De Peer Y."/>
            <person name="Deforce D."/>
            <person name="Van Nieuwerburgh F."/>
            <person name="Esteves A.C."/>
            <person name="Alves A."/>
        </authorList>
    </citation>
    <scope>NUCLEOTIDE SEQUENCE</scope>
    <source>
        <strain evidence="1">CBS 339.90</strain>
    </source>
</reference>
<evidence type="ECO:0000313" key="2">
    <source>
        <dbReference type="Proteomes" id="UP001175001"/>
    </source>
</evidence>
<accession>A0AA40CQI6</accession>
<name>A0AA40CQI6_9PEZI</name>
<sequence>MRKRLRLAFNFWRSAGCELCTAYRDYAAADTHDMEQCQNWEEAPQAQRILQLLEEMSVRVRPVEDPTPADGSPCKACSFLSQRCRSNSPRLTARDGTVADCENIEVARRAVAALLSFEDGLLADVLLLRKAEWVKTGDPAAMQAWMALQKFAGGSPPLSVPQILRALDHLSGSHAYLLADHEYRSELRPRGKKQETAVAALPPRCSDEPVGLLIDAMDAELPVKEQRLSLLEGLLWENSDTQRRVRDSRCTVRDLRRRRWQDDGLTERIMRVSGVCLEYDRLKSDIETIRDMKPIFLHLREIEPRLLRFRDVCMVCRAMGKPSDHNIRVCTNEMARKARAELVRVDKAANFDLHLGCHRCGMPKLICSRWAKQKGEVNLRLMRVPGRCSFEGVALETIYGIKYGMLGSAVWTKRIFHGGYATTYSVNTLASRDGNPGALPAICSGNFSG</sequence>
<gene>
    <name evidence="1" type="ORF">DIS24_g7780</name>
</gene>
<keyword evidence="2" id="KW-1185">Reference proteome</keyword>
<organism evidence="1 2">
    <name type="scientific">Lasiodiplodia hormozganensis</name>
    <dbReference type="NCBI Taxonomy" id="869390"/>
    <lineage>
        <taxon>Eukaryota</taxon>
        <taxon>Fungi</taxon>
        <taxon>Dikarya</taxon>
        <taxon>Ascomycota</taxon>
        <taxon>Pezizomycotina</taxon>
        <taxon>Dothideomycetes</taxon>
        <taxon>Dothideomycetes incertae sedis</taxon>
        <taxon>Botryosphaeriales</taxon>
        <taxon>Botryosphaeriaceae</taxon>
        <taxon>Lasiodiplodia</taxon>
    </lineage>
</organism>
<dbReference type="Proteomes" id="UP001175001">
    <property type="component" value="Unassembled WGS sequence"/>
</dbReference>
<proteinExistence type="predicted"/>
<dbReference type="AlphaFoldDB" id="A0AA40CQI6"/>